<gene>
    <name evidence="1" type="ORF">M9Y10_024819</name>
</gene>
<proteinExistence type="predicted"/>
<dbReference type="Proteomes" id="UP001470230">
    <property type="component" value="Unassembled WGS sequence"/>
</dbReference>
<reference evidence="1 2" key="1">
    <citation type="submission" date="2024-04" db="EMBL/GenBank/DDBJ databases">
        <title>Tritrichomonas musculus Genome.</title>
        <authorList>
            <person name="Alves-Ferreira E."/>
            <person name="Grigg M."/>
            <person name="Lorenzi H."/>
            <person name="Galac M."/>
        </authorList>
    </citation>
    <scope>NUCLEOTIDE SEQUENCE [LARGE SCALE GENOMIC DNA]</scope>
    <source>
        <strain evidence="1 2">EAF2021</strain>
    </source>
</reference>
<name>A0ABR2HC93_9EUKA</name>
<comment type="caution">
    <text evidence="1">The sequence shown here is derived from an EMBL/GenBank/DDBJ whole genome shotgun (WGS) entry which is preliminary data.</text>
</comment>
<evidence type="ECO:0000313" key="1">
    <source>
        <dbReference type="EMBL" id="KAK8843749.1"/>
    </source>
</evidence>
<dbReference type="EMBL" id="JAPFFF010000034">
    <property type="protein sequence ID" value="KAK8843749.1"/>
    <property type="molecule type" value="Genomic_DNA"/>
</dbReference>
<keyword evidence="2" id="KW-1185">Reference proteome</keyword>
<sequence length="85" mass="9661">MIPSDFPLPSLNLHTEKESDGNYNDNVENIANFIKITLITNGFDVWFKATEGDCYPPQDHITFCNKYISGKCGDFLILVTIFLQN</sequence>
<evidence type="ECO:0000313" key="2">
    <source>
        <dbReference type="Proteomes" id="UP001470230"/>
    </source>
</evidence>
<protein>
    <submittedName>
        <fullName evidence="1">Uncharacterized protein</fullName>
    </submittedName>
</protein>
<organism evidence="1 2">
    <name type="scientific">Tritrichomonas musculus</name>
    <dbReference type="NCBI Taxonomy" id="1915356"/>
    <lineage>
        <taxon>Eukaryota</taxon>
        <taxon>Metamonada</taxon>
        <taxon>Parabasalia</taxon>
        <taxon>Tritrichomonadida</taxon>
        <taxon>Tritrichomonadidae</taxon>
        <taxon>Tritrichomonas</taxon>
    </lineage>
</organism>
<accession>A0ABR2HC93</accession>